<dbReference type="GO" id="GO:0004568">
    <property type="term" value="F:chitinase activity"/>
    <property type="evidence" value="ECO:0007669"/>
    <property type="project" value="InterPro"/>
</dbReference>
<dbReference type="GO" id="GO:0016998">
    <property type="term" value="P:cell wall macromolecule catabolic process"/>
    <property type="evidence" value="ECO:0007669"/>
    <property type="project" value="InterPro"/>
</dbReference>
<reference evidence="2 3" key="1">
    <citation type="submission" date="2014-09" db="EMBL/GenBank/DDBJ databases">
        <title>Cedecea neteri SSMD04 Genome Sequencing.</title>
        <authorList>
            <person name="Tan J.-Y."/>
        </authorList>
    </citation>
    <scope>NUCLEOTIDE SEQUENCE [LARGE SCALE GENOMIC DNA]</scope>
    <source>
        <strain evidence="2 3">SSMD04</strain>
    </source>
</reference>
<dbReference type="GO" id="GO:0006032">
    <property type="term" value="P:chitin catabolic process"/>
    <property type="evidence" value="ECO:0007669"/>
    <property type="project" value="InterPro"/>
</dbReference>
<dbReference type="PANTHER" id="PTHR34408:SF1">
    <property type="entry name" value="GLYCOSYL HYDROLASE FAMILY 19 DOMAIN-CONTAINING PROTEIN HI_1415"/>
    <property type="match status" value="1"/>
</dbReference>
<organism evidence="2 3">
    <name type="scientific">Cedecea neteri</name>
    <dbReference type="NCBI Taxonomy" id="158822"/>
    <lineage>
        <taxon>Bacteria</taxon>
        <taxon>Pseudomonadati</taxon>
        <taxon>Pseudomonadota</taxon>
        <taxon>Gammaproteobacteria</taxon>
        <taxon>Enterobacterales</taxon>
        <taxon>Enterobacteriaceae</taxon>
        <taxon>Cedecea</taxon>
    </lineage>
</organism>
<dbReference type="InterPro" id="IPR052354">
    <property type="entry name" value="Cell_Wall_Dynamics_Protein"/>
</dbReference>
<dbReference type="EMBL" id="CP009451">
    <property type="protein sequence ID" value="AIR03667.1"/>
    <property type="molecule type" value="Genomic_DNA"/>
</dbReference>
<evidence type="ECO:0000313" key="2">
    <source>
        <dbReference type="EMBL" id="AIR03667.1"/>
    </source>
</evidence>
<evidence type="ECO:0000313" key="3">
    <source>
        <dbReference type="Proteomes" id="UP000029481"/>
    </source>
</evidence>
<proteinExistence type="predicted"/>
<dbReference type="SUPFAM" id="SSF53955">
    <property type="entry name" value="Lysozyme-like"/>
    <property type="match status" value="1"/>
</dbReference>
<feature type="domain" description="Glycoside hydrolase family 19 catalytic" evidence="1">
    <location>
        <begin position="116"/>
        <end position="170"/>
    </location>
</feature>
<dbReference type="Gene3D" id="1.10.530.10">
    <property type="match status" value="1"/>
</dbReference>
<dbReference type="InterPro" id="IPR000726">
    <property type="entry name" value="Glyco_hydro_19_cat"/>
</dbReference>
<keyword evidence="3" id="KW-1185">Reference proteome</keyword>
<gene>
    <name evidence="2" type="ORF">JT31_03285</name>
</gene>
<dbReference type="Pfam" id="PF00182">
    <property type="entry name" value="Glyco_hydro_19"/>
    <property type="match status" value="1"/>
</dbReference>
<dbReference type="Proteomes" id="UP000029481">
    <property type="component" value="Chromosome"/>
</dbReference>
<protein>
    <submittedName>
        <fullName evidence="2">Endolysin</fullName>
    </submittedName>
</protein>
<evidence type="ECO:0000259" key="1">
    <source>
        <dbReference type="Pfam" id="PF00182"/>
    </source>
</evidence>
<dbReference type="AlphaFoldDB" id="A0A089PTI4"/>
<dbReference type="KEGG" id="cnt:JT31_03285"/>
<accession>A0A089PTI4</accession>
<sequence>MQLLGYEAAAGLTDAPALRWHAPVLQAMQEWHIAQPEDQAMFIAQIGHESGGFRTLRESFKYSSRGLDIFVQAGRLTAEEALRLGRHPDEKVLPEVRQRAIAGRVYGGRMGNEGPDDGWNYRGRGLIQITGRSNYRDCGFALGEDLVRFPERLESDTGAARSAAWFFASRGCLKHTGNLLKVTRIINGGSHGLAGRQSRYTLALAAFKAI</sequence>
<dbReference type="PANTHER" id="PTHR34408">
    <property type="entry name" value="FAMILY PROTEIN, PUTATIVE-RELATED"/>
    <property type="match status" value="1"/>
</dbReference>
<name>A0A089PTI4_9ENTR</name>
<dbReference type="InterPro" id="IPR023346">
    <property type="entry name" value="Lysozyme-like_dom_sf"/>
</dbReference>